<dbReference type="PANTHER" id="PTHR28022">
    <property type="entry name" value="GPI MANNOSYLTRANSFERASE 2 SUBUNIT PGA1"/>
    <property type="match status" value="1"/>
</dbReference>
<dbReference type="OrthoDB" id="3360032at2759"/>
<protein>
    <submittedName>
        <fullName evidence="2">Uncharacterized protein</fullName>
    </submittedName>
</protein>
<feature type="chain" id="PRO_5040511022" evidence="1">
    <location>
        <begin position="17"/>
        <end position="237"/>
    </location>
</feature>
<feature type="signal peptide" evidence="1">
    <location>
        <begin position="1"/>
        <end position="16"/>
    </location>
</feature>
<keyword evidence="3" id="KW-1185">Reference proteome</keyword>
<sequence>MIQILLLFYTLAQIAAANVEKIIFNAPPPFGPSPPGSLALSTLALLNKIPTLTHDTRSLRTELNRDLVSERYSGHSSWILVRNLTENQRYELRVCWSALEPTNFKITAHYLDTVLGGDSFAWPLDEFLEYRPKKAPAAEVEKISDFHGLLDTSALLIEIQAAADYYTDDGELMAYPPPVLVDLILDPFLLNVLPRSLLPTVGYLLLVGVTTWYMARWIKSGLLFVAGISESKTKKQE</sequence>
<dbReference type="EMBL" id="SRPO01000004">
    <property type="protein sequence ID" value="KAG5949481.1"/>
    <property type="molecule type" value="Genomic_DNA"/>
</dbReference>
<proteinExistence type="predicted"/>
<dbReference type="InterPro" id="IPR019433">
    <property type="entry name" value="GPI_ManTrfase_II_coact_Pga1"/>
</dbReference>
<dbReference type="Proteomes" id="UP000706124">
    <property type="component" value="Unassembled WGS sequence"/>
</dbReference>
<evidence type="ECO:0000313" key="3">
    <source>
        <dbReference type="Proteomes" id="UP000706124"/>
    </source>
</evidence>
<dbReference type="GO" id="GO:0031501">
    <property type="term" value="C:mannosyltransferase complex"/>
    <property type="evidence" value="ECO:0007669"/>
    <property type="project" value="TreeGrafter"/>
</dbReference>
<dbReference type="Pfam" id="PF10333">
    <property type="entry name" value="Pga1"/>
    <property type="match status" value="1"/>
</dbReference>
<dbReference type="GO" id="GO:0006506">
    <property type="term" value="P:GPI anchor biosynthetic process"/>
    <property type="evidence" value="ECO:0007669"/>
    <property type="project" value="TreeGrafter"/>
</dbReference>
<comment type="caution">
    <text evidence="2">The sequence shown here is derived from an EMBL/GenBank/DDBJ whole genome shotgun (WGS) entry which is preliminary data.</text>
</comment>
<evidence type="ECO:0000256" key="1">
    <source>
        <dbReference type="SAM" id="SignalP"/>
    </source>
</evidence>
<dbReference type="AlphaFoldDB" id="A0A9P7ML37"/>
<accession>A0A9P7ML37</accession>
<gene>
    <name evidence="2" type="ORF">E4U60_004739</name>
</gene>
<organism evidence="2 3">
    <name type="scientific">Claviceps pazoutovae</name>
    <dbReference type="NCBI Taxonomy" id="1649127"/>
    <lineage>
        <taxon>Eukaryota</taxon>
        <taxon>Fungi</taxon>
        <taxon>Dikarya</taxon>
        <taxon>Ascomycota</taxon>
        <taxon>Pezizomycotina</taxon>
        <taxon>Sordariomycetes</taxon>
        <taxon>Hypocreomycetidae</taxon>
        <taxon>Hypocreales</taxon>
        <taxon>Clavicipitaceae</taxon>
        <taxon>Claviceps</taxon>
    </lineage>
</organism>
<dbReference type="PANTHER" id="PTHR28022:SF1">
    <property type="entry name" value="GPI MANNOSYLTRANSFERASE 2 SUBUNIT PGA1"/>
    <property type="match status" value="1"/>
</dbReference>
<dbReference type="GO" id="GO:0005789">
    <property type="term" value="C:endoplasmic reticulum membrane"/>
    <property type="evidence" value="ECO:0007669"/>
    <property type="project" value="TreeGrafter"/>
</dbReference>
<name>A0A9P7ML37_9HYPO</name>
<keyword evidence="1" id="KW-0732">Signal</keyword>
<reference evidence="2 3" key="1">
    <citation type="journal article" date="2020" name="bioRxiv">
        <title>Whole genome comparisons of ergot fungi reveals the divergence and evolution of species within the genus Claviceps are the result of varying mechanisms driving genome evolution and host range expansion.</title>
        <authorList>
            <person name="Wyka S.A."/>
            <person name="Mondo S.J."/>
            <person name="Liu M."/>
            <person name="Dettman J."/>
            <person name="Nalam V."/>
            <person name="Broders K.D."/>
        </authorList>
    </citation>
    <scope>NUCLEOTIDE SEQUENCE [LARGE SCALE GENOMIC DNA]</scope>
    <source>
        <strain evidence="2 3">CCC 1485</strain>
    </source>
</reference>
<dbReference type="GO" id="GO:0000030">
    <property type="term" value="F:mannosyltransferase activity"/>
    <property type="evidence" value="ECO:0007669"/>
    <property type="project" value="TreeGrafter"/>
</dbReference>
<evidence type="ECO:0000313" key="2">
    <source>
        <dbReference type="EMBL" id="KAG5949481.1"/>
    </source>
</evidence>